<name>A0ABS6N4X7_9RHOB</name>
<dbReference type="PANTHER" id="PTHR30469">
    <property type="entry name" value="MULTIDRUG RESISTANCE PROTEIN MDTA"/>
    <property type="match status" value="1"/>
</dbReference>
<sequence>MRFLRRSLTGLFLLSLTLGLLLWAGVLVRDAVEARLSDEPGAPPARERVFSVNVVTIRPDTEVPVLTAFGTVQSRRTLELRAAMGGTLIDLSPDFVDGGRVSQGALLARVDPADAQAAVDRAGSEVLDAQAEQREADRALRLAVDELASAEEQVALREQALRRQQDLLARNVGTAAAVETAELAASSARQAVLTQRRAVAQAESRIDQAATRLNRAEIALAEAERRLADTEIRAGFAGTLSDVSVVAGRLVSQNEKLAELVDPDALEVAFRISTPQYTRLLSETGALRSAPVKVTLDVLGVDLTASGTLIRESAAVAEGQTGRLLFASLDAPRGLKPGDFVTVSIEEPPLPFVSRLPATAVDAAGTVLVLGEDDRLETASVNVLRRQGNDVLVRARDLAGREVVAERTPLLGAGIKVRPLRSDNAEPVAPEMLELTDERRAKLRAFVETNNRMPAEAKTRILTTLEQKMVPAEMVQRIESRMGG</sequence>
<gene>
    <name evidence="2" type="ORF">KUH32_04675</name>
</gene>
<keyword evidence="3" id="KW-1185">Reference proteome</keyword>
<feature type="coiled-coil region" evidence="1">
    <location>
        <begin position="199"/>
        <end position="233"/>
    </location>
</feature>
<keyword evidence="1" id="KW-0175">Coiled coil</keyword>
<dbReference type="Proteomes" id="UP001166293">
    <property type="component" value="Unassembled WGS sequence"/>
</dbReference>
<comment type="caution">
    <text evidence="2">The sequence shown here is derived from an EMBL/GenBank/DDBJ whole genome shotgun (WGS) entry which is preliminary data.</text>
</comment>
<feature type="coiled-coil region" evidence="1">
    <location>
        <begin position="133"/>
        <end position="167"/>
    </location>
</feature>
<proteinExistence type="predicted"/>
<evidence type="ECO:0000313" key="3">
    <source>
        <dbReference type="Proteomes" id="UP001166293"/>
    </source>
</evidence>
<dbReference type="PANTHER" id="PTHR30469:SF15">
    <property type="entry name" value="HLYD FAMILY OF SECRETION PROTEINS"/>
    <property type="match status" value="1"/>
</dbReference>
<organism evidence="2 3">
    <name type="scientific">Thalassococcus arenae</name>
    <dbReference type="NCBI Taxonomy" id="2851652"/>
    <lineage>
        <taxon>Bacteria</taxon>
        <taxon>Pseudomonadati</taxon>
        <taxon>Pseudomonadota</taxon>
        <taxon>Alphaproteobacteria</taxon>
        <taxon>Rhodobacterales</taxon>
        <taxon>Roseobacteraceae</taxon>
        <taxon>Thalassococcus</taxon>
    </lineage>
</organism>
<dbReference type="RefSeq" id="WP_217776894.1">
    <property type="nucleotide sequence ID" value="NZ_JAHRWL010000001.1"/>
</dbReference>
<evidence type="ECO:0000313" key="2">
    <source>
        <dbReference type="EMBL" id="MBV2359061.1"/>
    </source>
</evidence>
<dbReference type="EMBL" id="JAHRWL010000001">
    <property type="protein sequence ID" value="MBV2359061.1"/>
    <property type="molecule type" value="Genomic_DNA"/>
</dbReference>
<reference evidence="2" key="1">
    <citation type="submission" date="2021-06" db="EMBL/GenBank/DDBJ databases">
        <title>Thalassococcus sp. CAU 1522 isolated from sea sand, Republic of Korea.</title>
        <authorList>
            <person name="Kim W."/>
        </authorList>
    </citation>
    <scope>NUCLEOTIDE SEQUENCE</scope>
    <source>
        <strain evidence="2">CAU 1522</strain>
    </source>
</reference>
<evidence type="ECO:0000256" key="1">
    <source>
        <dbReference type="SAM" id="Coils"/>
    </source>
</evidence>
<accession>A0ABS6N4X7</accession>
<protein>
    <submittedName>
        <fullName evidence="2">HlyD family efflux transporter periplasmic adaptor subunit</fullName>
    </submittedName>
</protein>